<dbReference type="Proteomes" id="UP001145742">
    <property type="component" value="Unassembled WGS sequence"/>
</dbReference>
<accession>A0ABQ9CPA8</accession>
<name>A0ABQ9CPA8_9PASS</name>
<reference evidence="1" key="1">
    <citation type="submission" date="2019-10" db="EMBL/GenBank/DDBJ databases">
        <authorList>
            <person name="Soares A.E.R."/>
            <person name="Aleixo A."/>
            <person name="Schneider P."/>
            <person name="Miyaki C.Y."/>
            <person name="Schneider M.P."/>
            <person name="Mello C."/>
            <person name="Vasconcelos A.T.R."/>
        </authorList>
    </citation>
    <scope>NUCLEOTIDE SEQUENCE</scope>
    <source>
        <tissue evidence="1">Muscle</tissue>
    </source>
</reference>
<proteinExistence type="predicted"/>
<sequence>MGESKVLWEPTHKDALPGLLLASRVDLTSKVEIGGCLDHSNYDLMEFKISVNRSKSAMKTLILDMRRADFRLLRDLVIDGTRGFQCPELVDCDCKNDHLPVSPAIVQDLLLQLDAHKSIGPDGIYPRIFKEVDDVNAHPSQILLEQMSSTQLDKHILWLGNELVDSSPVKKDLEKLVDEKLYMTQQCALTVQMASCILGSIKSSVTSRVREGILLLCSALVGLHLECCTQLWDPQHRKDMDLLE</sequence>
<evidence type="ECO:0000313" key="2">
    <source>
        <dbReference type="Proteomes" id="UP001145742"/>
    </source>
</evidence>
<gene>
    <name evidence="1" type="ORF">WISP_142594</name>
</gene>
<comment type="caution">
    <text evidence="1">The sequence shown here is derived from an EMBL/GenBank/DDBJ whole genome shotgun (WGS) entry which is preliminary data.</text>
</comment>
<protein>
    <submittedName>
        <fullName evidence="1">Uncharacterized protein</fullName>
    </submittedName>
</protein>
<organism evidence="1 2">
    <name type="scientific">Willisornis vidua</name>
    <name type="common">Xingu scale-backed antbird</name>
    <dbReference type="NCBI Taxonomy" id="1566151"/>
    <lineage>
        <taxon>Eukaryota</taxon>
        <taxon>Metazoa</taxon>
        <taxon>Chordata</taxon>
        <taxon>Craniata</taxon>
        <taxon>Vertebrata</taxon>
        <taxon>Euteleostomi</taxon>
        <taxon>Archelosauria</taxon>
        <taxon>Archosauria</taxon>
        <taxon>Dinosauria</taxon>
        <taxon>Saurischia</taxon>
        <taxon>Theropoda</taxon>
        <taxon>Coelurosauria</taxon>
        <taxon>Aves</taxon>
        <taxon>Neognathae</taxon>
        <taxon>Neoaves</taxon>
        <taxon>Telluraves</taxon>
        <taxon>Australaves</taxon>
        <taxon>Passeriformes</taxon>
        <taxon>Thamnophilidae</taxon>
        <taxon>Willisornis</taxon>
    </lineage>
</organism>
<evidence type="ECO:0000313" key="1">
    <source>
        <dbReference type="EMBL" id="KAJ7404952.1"/>
    </source>
</evidence>
<keyword evidence="2" id="KW-1185">Reference proteome</keyword>
<dbReference type="EMBL" id="WHWB01034737">
    <property type="protein sequence ID" value="KAJ7404952.1"/>
    <property type="molecule type" value="Genomic_DNA"/>
</dbReference>